<keyword evidence="6" id="KW-0676">Redox-active center</keyword>
<dbReference type="PRINTS" id="PR00368">
    <property type="entry name" value="FADPNR"/>
</dbReference>
<dbReference type="Pfam" id="PF02852">
    <property type="entry name" value="Pyr_redox_dim"/>
    <property type="match status" value="1"/>
</dbReference>
<evidence type="ECO:0000256" key="1">
    <source>
        <dbReference type="ARBA" id="ARBA00001974"/>
    </source>
</evidence>
<evidence type="ECO:0000313" key="9">
    <source>
        <dbReference type="EMBL" id="CAA9360020.1"/>
    </source>
</evidence>
<gene>
    <name evidence="9" type="ORF">AVDCRST_MAG46-3210</name>
</gene>
<dbReference type="InterPro" id="IPR004099">
    <property type="entry name" value="Pyr_nucl-diS_OxRdtase_dimer"/>
</dbReference>
<evidence type="ECO:0000256" key="5">
    <source>
        <dbReference type="ARBA" id="ARBA00023002"/>
    </source>
</evidence>
<dbReference type="InterPro" id="IPR016156">
    <property type="entry name" value="FAD/NAD-linked_Rdtase_dimer_sf"/>
</dbReference>
<feature type="domain" description="FAD/NAD(P)-binding" evidence="8">
    <location>
        <begin position="6"/>
        <end position="294"/>
    </location>
</feature>
<evidence type="ECO:0000256" key="3">
    <source>
        <dbReference type="ARBA" id="ARBA00022630"/>
    </source>
</evidence>
<organism evidence="9">
    <name type="scientific">uncultured Nocardioidaceae bacterium</name>
    <dbReference type="NCBI Taxonomy" id="253824"/>
    <lineage>
        <taxon>Bacteria</taxon>
        <taxon>Bacillati</taxon>
        <taxon>Actinomycetota</taxon>
        <taxon>Actinomycetes</taxon>
        <taxon>Propionibacteriales</taxon>
        <taxon>Nocardioidaceae</taxon>
        <taxon>environmental samples</taxon>
    </lineage>
</organism>
<dbReference type="PRINTS" id="PR00411">
    <property type="entry name" value="PNDRDTASEI"/>
</dbReference>
<dbReference type="Pfam" id="PF07992">
    <property type="entry name" value="Pyr_redox_2"/>
    <property type="match status" value="1"/>
</dbReference>
<accession>A0A6J4MHD3</accession>
<dbReference type="SUPFAM" id="SSF55424">
    <property type="entry name" value="FAD/NAD-linked reductases, dimerisation (C-terminal) domain"/>
    <property type="match status" value="1"/>
</dbReference>
<keyword evidence="3" id="KW-0285">Flavoprotein</keyword>
<feature type="domain" description="Pyridine nucleotide-disulphide oxidoreductase dimerisation" evidence="7">
    <location>
        <begin position="332"/>
        <end position="435"/>
    </location>
</feature>
<sequence>MTASERLVVIGGDAAGMSAASTAKKLRGDALDVVALERGDWTSYSACGIPYWVAGDIDSASDLVARSAEEHRQLGIDVRLRTEATAIDLDSGHVQTSDGERIGYDHLMIATGAEPLRPNLPGIDSEGILGIQTLGDGEKFLAQLTGRRAPRSAVVVGGGYIGVEMAEACVRRGLQTTLIDMAVQPMRSLDPELGAQVADAMRGMGIDVRTEAGVREFLAGSDGAVRAVVTDGGELPADVVVLALGVRPRSELASQAGLRLGTSAGLRTSADMRCDGEVAVWAAGDVVESWDRLRQTWVHVPLGTHANKQGRIAGLGIAGKRARFQGILGTAVTKVCDLEIARTGLSESDAAVEGIDVAAATIESTTRAGYYPGATMMTVKMVADRRTRRLLGAQIVGREGAAHRIDTCAMALWNPTTVDELVLTDLAYAPPFSSVWDPVQVAARAVASALDSGA</sequence>
<dbReference type="PANTHER" id="PTHR43429">
    <property type="entry name" value="PYRIDINE NUCLEOTIDE-DISULFIDE OXIDOREDUCTASE DOMAIN-CONTAINING"/>
    <property type="match status" value="1"/>
</dbReference>
<dbReference type="EMBL" id="CADCUD010000226">
    <property type="protein sequence ID" value="CAA9360020.1"/>
    <property type="molecule type" value="Genomic_DNA"/>
</dbReference>
<dbReference type="InterPro" id="IPR023753">
    <property type="entry name" value="FAD/NAD-binding_dom"/>
</dbReference>
<dbReference type="Gene3D" id="3.50.50.60">
    <property type="entry name" value="FAD/NAD(P)-binding domain"/>
    <property type="match status" value="2"/>
</dbReference>
<evidence type="ECO:0000256" key="4">
    <source>
        <dbReference type="ARBA" id="ARBA00022827"/>
    </source>
</evidence>
<dbReference type="InterPro" id="IPR050260">
    <property type="entry name" value="FAD-bd_OxRdtase"/>
</dbReference>
<evidence type="ECO:0000256" key="2">
    <source>
        <dbReference type="ARBA" id="ARBA00009130"/>
    </source>
</evidence>
<dbReference type="InterPro" id="IPR036188">
    <property type="entry name" value="FAD/NAD-bd_sf"/>
</dbReference>
<keyword evidence="4" id="KW-0274">FAD</keyword>
<comment type="cofactor">
    <cofactor evidence="1">
        <name>FAD</name>
        <dbReference type="ChEBI" id="CHEBI:57692"/>
    </cofactor>
</comment>
<protein>
    <submittedName>
        <fullName evidence="9">Pyridine nucleotide-disulfide oxidoreductase NADH dehydrogenase</fullName>
        <ecNumber evidence="9">1.6.99.3</ecNumber>
    </submittedName>
</protein>
<dbReference type="GO" id="GO:0016491">
    <property type="term" value="F:oxidoreductase activity"/>
    <property type="evidence" value="ECO:0007669"/>
    <property type="project" value="UniProtKB-KW"/>
</dbReference>
<keyword evidence="5 9" id="KW-0560">Oxidoreductase</keyword>
<dbReference type="PANTHER" id="PTHR43429:SF1">
    <property type="entry name" value="NAD(P)H SULFUR OXIDOREDUCTASE (COA-DEPENDENT)"/>
    <property type="match status" value="1"/>
</dbReference>
<evidence type="ECO:0000256" key="6">
    <source>
        <dbReference type="ARBA" id="ARBA00023284"/>
    </source>
</evidence>
<dbReference type="SUPFAM" id="SSF51905">
    <property type="entry name" value="FAD/NAD(P)-binding domain"/>
    <property type="match status" value="2"/>
</dbReference>
<reference evidence="9" key="1">
    <citation type="submission" date="2020-02" db="EMBL/GenBank/DDBJ databases">
        <authorList>
            <person name="Meier V. D."/>
        </authorList>
    </citation>
    <scope>NUCLEOTIDE SEQUENCE</scope>
    <source>
        <strain evidence="9">AVDCRST_MAG46</strain>
    </source>
</reference>
<evidence type="ECO:0000259" key="7">
    <source>
        <dbReference type="Pfam" id="PF02852"/>
    </source>
</evidence>
<evidence type="ECO:0000259" key="8">
    <source>
        <dbReference type="Pfam" id="PF07992"/>
    </source>
</evidence>
<dbReference type="EC" id="1.6.99.3" evidence="9"/>
<name>A0A6J4MHD3_9ACTN</name>
<comment type="similarity">
    <text evidence="2">Belongs to the class-III pyridine nucleotide-disulfide oxidoreductase family.</text>
</comment>
<proteinExistence type="inferred from homology"/>
<dbReference type="AlphaFoldDB" id="A0A6J4MHD3"/>